<keyword evidence="5 9" id="KW-0067">ATP-binding</keyword>
<dbReference type="PRINTS" id="PR01183">
    <property type="entry name" value="RIBORDTASEM1"/>
</dbReference>
<sequence>MRVTKRNGGREAVDLNKIVRAVQRCCEGLHAIDPMRVATRTISGLYDGASTRELDELSIRTAALLTAEEPEYSRLAARLLANVIGKEVMGQEIHAFSQSVARGHELGLINDRLLDFVQTNARKLNDAIDPALDMGFDYFGLRTLYDRYLLRHPHARKVIETPQQFFMRIACALSEDVPEALALYRRMGQLDYLPSSPTLFNSGTTHEQLSSCFLLDSPRDTLESIYQRYGDIAQLSKFSGGIGVSFTRVRSRGSLIRSTNGHSNGIVPWLKTLDSSVSAVNQGGKRKGAACVYLEPWHADVEEFLELRDNTGDDARRTHNLNLANWIPDLFMQRVEADAEWSLFDPRVVPEFADLYGEAFERAYVQAEQQGKAVRTVRARELYARMMRTLAQTGNGWMTFKDTCNRAGNQTAKPGNVIHLSNLCTEILEVTSAEETAVCNLGSINLARHFDEDGRFDFERLAETVRLAVRQLDRVIDLNYYPIESARRGNLRWRPVGLGCMGLQDVFFRLRLPFDGAAARALSARIAEEIYFHALDASCELALERGRHPSFADTRAAAGKLQFDAWDAAPADPGRWNALRARIAEHGLRNSLLIAIAPTATIASIAGCYECIEPQVSNLFKRETLSGDFLQVNRYLVGELKQLGLWTPEMRDAIKQAEGSVQGIAEIPEVLRAIYRTAWELPMRALIDMAAERGAFIDQGQSLNLFMENPRIGALSSMYMHAWKRGLKTTYYLRSRPATRIAKATVDAAAPEQAIACSLENPEACEACQ</sequence>
<dbReference type="SUPFAM" id="SSF48168">
    <property type="entry name" value="R1 subunit of ribonucleotide reductase, N-terminal domain"/>
    <property type="match status" value="1"/>
</dbReference>
<keyword evidence="6 10" id="KW-0560">Oxidoreductase</keyword>
<evidence type="ECO:0000256" key="7">
    <source>
        <dbReference type="ARBA" id="ARBA00023116"/>
    </source>
</evidence>
<keyword evidence="13" id="KW-1185">Reference proteome</keyword>
<dbReference type="CDD" id="cd01679">
    <property type="entry name" value="RNR_I"/>
    <property type="match status" value="1"/>
</dbReference>
<evidence type="ECO:0000256" key="10">
    <source>
        <dbReference type="RuleBase" id="RU003410"/>
    </source>
</evidence>
<reference evidence="12 13" key="1">
    <citation type="submission" date="2023-04" db="EMBL/GenBank/DDBJ databases">
        <title>Luteimonas endophyticus RD2P54.</title>
        <authorList>
            <person name="Sun J.-Q."/>
        </authorList>
    </citation>
    <scope>NUCLEOTIDE SEQUENCE [LARGE SCALE GENOMIC DNA]</scope>
    <source>
        <strain evidence="12 13">RD2P54</strain>
    </source>
</reference>
<evidence type="ECO:0000256" key="4">
    <source>
        <dbReference type="ARBA" id="ARBA00022741"/>
    </source>
</evidence>
<dbReference type="InterPro" id="IPR000788">
    <property type="entry name" value="RNR_lg_C"/>
</dbReference>
<keyword evidence="7 10" id="KW-0215">Deoxyribonucleotide synthesis</keyword>
<accession>A0ABT6J6U2</accession>
<evidence type="ECO:0000313" key="12">
    <source>
        <dbReference type="EMBL" id="MDH5822551.1"/>
    </source>
</evidence>
<comment type="similarity">
    <text evidence="1 10">Belongs to the ribonucleoside diphosphate reductase large chain family.</text>
</comment>
<evidence type="ECO:0000313" key="13">
    <source>
        <dbReference type="Proteomes" id="UP001156940"/>
    </source>
</evidence>
<dbReference type="PANTHER" id="PTHR11573">
    <property type="entry name" value="RIBONUCLEOSIDE-DIPHOSPHATE REDUCTASE LARGE CHAIN"/>
    <property type="match status" value="1"/>
</dbReference>
<dbReference type="InterPro" id="IPR013346">
    <property type="entry name" value="NrdE_NrdA_C"/>
</dbReference>
<dbReference type="Proteomes" id="UP001156940">
    <property type="component" value="Unassembled WGS sequence"/>
</dbReference>
<dbReference type="InterPro" id="IPR013509">
    <property type="entry name" value="RNR_lsu_N"/>
</dbReference>
<dbReference type="InterPro" id="IPR005144">
    <property type="entry name" value="ATP-cone_dom"/>
</dbReference>
<dbReference type="PANTHER" id="PTHR11573:SF6">
    <property type="entry name" value="RIBONUCLEOSIDE-DIPHOSPHATE REDUCTASE LARGE SUBUNIT"/>
    <property type="match status" value="1"/>
</dbReference>
<keyword evidence="3" id="KW-0021">Allosteric enzyme</keyword>
<dbReference type="Pfam" id="PF02867">
    <property type="entry name" value="Ribonuc_red_lgC"/>
    <property type="match status" value="1"/>
</dbReference>
<dbReference type="PROSITE" id="PS51161">
    <property type="entry name" value="ATP_CONE"/>
    <property type="match status" value="1"/>
</dbReference>
<dbReference type="GO" id="GO:0004748">
    <property type="term" value="F:ribonucleoside-diphosphate reductase activity, thioredoxin disulfide as acceptor"/>
    <property type="evidence" value="ECO:0007669"/>
    <property type="project" value="UniProtKB-EC"/>
</dbReference>
<dbReference type="EMBL" id="JARXRM010000025">
    <property type="protein sequence ID" value="MDH5822551.1"/>
    <property type="molecule type" value="Genomic_DNA"/>
</dbReference>
<dbReference type="Pfam" id="PF03477">
    <property type="entry name" value="ATP-cone"/>
    <property type="match status" value="1"/>
</dbReference>
<evidence type="ECO:0000259" key="11">
    <source>
        <dbReference type="PROSITE" id="PS51161"/>
    </source>
</evidence>
<name>A0ABT6J6U2_9GAMM</name>
<protein>
    <recommendedName>
        <fullName evidence="2 10">Ribonucleoside-diphosphate reductase</fullName>
        <ecNumber evidence="2 10">1.17.4.1</ecNumber>
    </recommendedName>
</protein>
<dbReference type="InterPro" id="IPR008926">
    <property type="entry name" value="RNR_R1-su_N"/>
</dbReference>
<organism evidence="12 13">
    <name type="scientific">Luteimonas endophytica</name>
    <dbReference type="NCBI Taxonomy" id="3042023"/>
    <lineage>
        <taxon>Bacteria</taxon>
        <taxon>Pseudomonadati</taxon>
        <taxon>Pseudomonadota</taxon>
        <taxon>Gammaproteobacteria</taxon>
        <taxon>Lysobacterales</taxon>
        <taxon>Lysobacteraceae</taxon>
        <taxon>Luteimonas</taxon>
    </lineage>
</organism>
<dbReference type="RefSeq" id="WP_280573681.1">
    <property type="nucleotide sequence ID" value="NZ_JARXRM010000025.1"/>
</dbReference>
<dbReference type="PROSITE" id="PS00089">
    <property type="entry name" value="RIBORED_LARGE"/>
    <property type="match status" value="1"/>
</dbReference>
<comment type="caution">
    <text evidence="12">The sequence shown here is derived from an EMBL/GenBank/DDBJ whole genome shotgun (WGS) entry which is preliminary data.</text>
</comment>
<evidence type="ECO:0000256" key="8">
    <source>
        <dbReference type="ARBA" id="ARBA00047754"/>
    </source>
</evidence>
<comment type="catalytic activity">
    <reaction evidence="8 10">
        <text>a 2'-deoxyribonucleoside 5'-diphosphate + [thioredoxin]-disulfide + H2O = a ribonucleoside 5'-diphosphate + [thioredoxin]-dithiol</text>
        <dbReference type="Rhea" id="RHEA:23252"/>
        <dbReference type="Rhea" id="RHEA-COMP:10698"/>
        <dbReference type="Rhea" id="RHEA-COMP:10700"/>
        <dbReference type="ChEBI" id="CHEBI:15377"/>
        <dbReference type="ChEBI" id="CHEBI:29950"/>
        <dbReference type="ChEBI" id="CHEBI:50058"/>
        <dbReference type="ChEBI" id="CHEBI:57930"/>
        <dbReference type="ChEBI" id="CHEBI:73316"/>
        <dbReference type="EC" id="1.17.4.1"/>
    </reaction>
</comment>
<dbReference type="EC" id="1.17.4.1" evidence="2 10"/>
<evidence type="ECO:0000256" key="3">
    <source>
        <dbReference type="ARBA" id="ARBA00022533"/>
    </source>
</evidence>
<evidence type="ECO:0000256" key="6">
    <source>
        <dbReference type="ARBA" id="ARBA00023002"/>
    </source>
</evidence>
<keyword evidence="4 9" id="KW-0547">Nucleotide-binding</keyword>
<dbReference type="InterPro" id="IPR039718">
    <property type="entry name" value="Rrm1"/>
</dbReference>
<dbReference type="Pfam" id="PF00317">
    <property type="entry name" value="Ribonuc_red_lgN"/>
    <property type="match status" value="1"/>
</dbReference>
<evidence type="ECO:0000256" key="2">
    <source>
        <dbReference type="ARBA" id="ARBA00012274"/>
    </source>
</evidence>
<evidence type="ECO:0000256" key="5">
    <source>
        <dbReference type="ARBA" id="ARBA00022840"/>
    </source>
</evidence>
<comment type="function">
    <text evidence="10">Provides the precursors necessary for DNA synthesis. Catalyzes the biosynthesis of deoxyribonucleotides from the corresponding ribonucleotides.</text>
</comment>
<dbReference type="SUPFAM" id="SSF51998">
    <property type="entry name" value="PFL-like glycyl radical enzymes"/>
    <property type="match status" value="1"/>
</dbReference>
<feature type="domain" description="ATP-cone" evidence="11">
    <location>
        <begin position="1"/>
        <end position="90"/>
    </location>
</feature>
<evidence type="ECO:0000256" key="9">
    <source>
        <dbReference type="PROSITE-ProRule" id="PRU00492"/>
    </source>
</evidence>
<evidence type="ECO:0000256" key="1">
    <source>
        <dbReference type="ARBA" id="ARBA00010406"/>
    </source>
</evidence>
<gene>
    <name evidence="12" type="ORF">QFW77_06045</name>
</gene>
<dbReference type="Gene3D" id="3.20.70.20">
    <property type="match status" value="1"/>
</dbReference>
<dbReference type="NCBIfam" id="TIGR02506">
    <property type="entry name" value="NrdE_NrdA"/>
    <property type="match status" value="1"/>
</dbReference>
<proteinExistence type="inferred from homology"/>